<accession>A0A3S0Y2K8</accession>
<dbReference type="Gene3D" id="3.40.50.300">
    <property type="entry name" value="P-loop containing nucleotide triphosphate hydrolases"/>
    <property type="match status" value="1"/>
</dbReference>
<dbReference type="EMBL" id="RSCJ01000006">
    <property type="protein sequence ID" value="RUR83863.1"/>
    <property type="molecule type" value="Genomic_DNA"/>
</dbReference>
<feature type="compositionally biased region" description="Polar residues" evidence="1">
    <location>
        <begin position="291"/>
        <end position="302"/>
    </location>
</feature>
<feature type="compositionally biased region" description="Polar residues" evidence="1">
    <location>
        <begin position="1"/>
        <end position="14"/>
    </location>
</feature>
<dbReference type="RefSeq" id="WP_016877470.1">
    <property type="nucleotide sequence ID" value="NZ_AJLN01000015.1"/>
</dbReference>
<protein>
    <submittedName>
        <fullName evidence="2">Uncharacterized protein</fullName>
    </submittedName>
</protein>
<comment type="caution">
    <text evidence="2">The sequence shown here is derived from an EMBL/GenBank/DDBJ whole genome shotgun (WGS) entry which is preliminary data.</text>
</comment>
<gene>
    <name evidence="2" type="ORF">PCC6912_21060</name>
</gene>
<dbReference type="InterPro" id="IPR027417">
    <property type="entry name" value="P-loop_NTPase"/>
</dbReference>
<sequence>MAHTNNKGNNYMSGKNQLNKDNQQKQVKKNIKRLVIVTGDKGGVGKSTFTRALLQLYIDKNLWCIAYDADQRNNQLHRHYEKYSGLIRCINVFDKGKADQLLIDLEADYFPLVLLDLPAQSGGVFELFVKELSFFDILADELDYRVTMVSVINRLRDSVNILKALYKECCGDKVDYVVVKNLFFGDENKFGRYTSSDIRHTLLEKGLVEVLMPDLMDYCYDFIDDNSLTFGQALSKEFGAAISVRARVGSWLKDFEEKLQPAHKLLGLDSEKLPEGESHATRLVIKEKPIKQQSQEQPQKPA</sequence>
<evidence type="ECO:0000313" key="3">
    <source>
        <dbReference type="Proteomes" id="UP000268857"/>
    </source>
</evidence>
<dbReference type="SUPFAM" id="SSF52540">
    <property type="entry name" value="P-loop containing nucleoside triphosphate hydrolases"/>
    <property type="match status" value="1"/>
</dbReference>
<proteinExistence type="predicted"/>
<name>A0A3S0Y2K8_CHLFR</name>
<evidence type="ECO:0000313" key="2">
    <source>
        <dbReference type="EMBL" id="RUR83863.1"/>
    </source>
</evidence>
<feature type="compositionally biased region" description="Basic and acidic residues" evidence="1">
    <location>
        <begin position="278"/>
        <end position="290"/>
    </location>
</feature>
<dbReference type="AlphaFoldDB" id="A0A3S0Y2K8"/>
<reference evidence="2 3" key="1">
    <citation type="journal article" date="2019" name="Genome Biol. Evol.">
        <title>Day and night: Metabolic profiles and evolutionary relationships of six axenic non-marine cyanobacteria.</title>
        <authorList>
            <person name="Will S.E."/>
            <person name="Henke P."/>
            <person name="Boedeker C."/>
            <person name="Huang S."/>
            <person name="Brinkmann H."/>
            <person name="Rohde M."/>
            <person name="Jarek M."/>
            <person name="Friedl T."/>
            <person name="Seufert S."/>
            <person name="Schumacher M."/>
            <person name="Overmann J."/>
            <person name="Neumann-Schaal M."/>
            <person name="Petersen J."/>
        </authorList>
    </citation>
    <scope>NUCLEOTIDE SEQUENCE [LARGE SCALE GENOMIC DNA]</scope>
    <source>
        <strain evidence="2 3">PCC 6912</strain>
    </source>
</reference>
<evidence type="ECO:0000256" key="1">
    <source>
        <dbReference type="SAM" id="MobiDB-lite"/>
    </source>
</evidence>
<keyword evidence="3" id="KW-1185">Reference proteome</keyword>
<feature type="region of interest" description="Disordered" evidence="1">
    <location>
        <begin position="1"/>
        <end position="23"/>
    </location>
</feature>
<dbReference type="STRING" id="211165.GCA_000317285_00133"/>
<dbReference type="Proteomes" id="UP000268857">
    <property type="component" value="Unassembled WGS sequence"/>
</dbReference>
<feature type="region of interest" description="Disordered" evidence="1">
    <location>
        <begin position="278"/>
        <end position="302"/>
    </location>
</feature>
<organism evidence="2 3">
    <name type="scientific">Chlorogloeopsis fritschii PCC 6912</name>
    <dbReference type="NCBI Taxonomy" id="211165"/>
    <lineage>
        <taxon>Bacteria</taxon>
        <taxon>Bacillati</taxon>
        <taxon>Cyanobacteriota</taxon>
        <taxon>Cyanophyceae</taxon>
        <taxon>Nostocales</taxon>
        <taxon>Chlorogloeopsidaceae</taxon>
        <taxon>Chlorogloeopsis</taxon>
    </lineage>
</organism>